<dbReference type="InterPro" id="IPR051083">
    <property type="entry name" value="GrpII_Intron_Splice-Mob/Def"/>
</dbReference>
<dbReference type="GO" id="GO:0008270">
    <property type="term" value="F:zinc ion binding"/>
    <property type="evidence" value="ECO:0007669"/>
    <property type="project" value="InterPro"/>
</dbReference>
<dbReference type="InterPro" id="IPR003615">
    <property type="entry name" value="HNH_nuc"/>
</dbReference>
<dbReference type="GO" id="GO:0003676">
    <property type="term" value="F:nucleic acid binding"/>
    <property type="evidence" value="ECO:0007669"/>
    <property type="project" value="InterPro"/>
</dbReference>
<keyword evidence="2" id="KW-0808">Transferase</keyword>
<feature type="domain" description="Reverse transcriptase" evidence="1">
    <location>
        <begin position="84"/>
        <end position="353"/>
    </location>
</feature>
<dbReference type="Pfam" id="PF00078">
    <property type="entry name" value="RVT_1"/>
    <property type="match status" value="1"/>
</dbReference>
<dbReference type="GO" id="GO:0003964">
    <property type="term" value="F:RNA-directed DNA polymerase activity"/>
    <property type="evidence" value="ECO:0007669"/>
    <property type="project" value="UniProtKB-KW"/>
</dbReference>
<dbReference type="SMART" id="SM00507">
    <property type="entry name" value="HNHc"/>
    <property type="match status" value="1"/>
</dbReference>
<name>A0A9W5X6F0_9BACI</name>
<sequence>MNRVRTNKTLRHSEYYDMTETFDRLYEASQNQEIFTDIMSVIMSDENIMLAYRNIKKNKGSNTKSIDKQTIKDIGIMSEKDFLSVIKEMFCCYKPRAVKRVNIPKPNGKQRPLGIPSIWDRIIQQCILQVLEPICEAKFHDNSYGFRSNRSAHHAIAQCYRLMNRSKLHFVVDIDIKSFFDNVNHAKLIRQMWTLGIRDKHLLGIIRAMLHAPIILPDGKVEHPKKGTPQGGILSPLLSNIVLNELDWWIASQWEELPAKSKSARVIDRRDKGKGIDKGNKYKELRKSNLKEIYIVRYADDFKIFCRKRNDANKIFHAVTQWLKERLSLDISKEKSKIVNLKKHSSEFLGFEMKLVRKSDKDVVESHMSKKAIKKVENTLKEQIKRIQHPSTDKEQVKEIGIYNSMVVGIHNYYSKATLIALDCSKINYIISNWIDNRLNTTKQGVIYNKYLSKKYGKSKQIRWLNNCPIIPIGYVKHSRAISLRNGICKFNSQGRQLIHKSLNLDVGVLTQLMRNPVQDRSIEYNDNRISKYTAQLGKCAVTGTILSCEEIHCHHIKPRADGGTDKFQNLIIVHKDIHRLIHATSHEVINRVIKQFQPTQKQFEKINELRIQVKNGVITV</sequence>
<dbReference type="GO" id="GO:0004519">
    <property type="term" value="F:endonuclease activity"/>
    <property type="evidence" value="ECO:0007669"/>
    <property type="project" value="InterPro"/>
</dbReference>
<dbReference type="InterPro" id="IPR000477">
    <property type="entry name" value="RT_dom"/>
</dbReference>
<dbReference type="InterPro" id="IPR043502">
    <property type="entry name" value="DNA/RNA_pol_sf"/>
</dbReference>
<dbReference type="InterPro" id="IPR002711">
    <property type="entry name" value="HNH"/>
</dbReference>
<dbReference type="InterPro" id="IPR030931">
    <property type="entry name" value="Group_II_RT_mat"/>
</dbReference>
<dbReference type="NCBIfam" id="TIGR04416">
    <property type="entry name" value="group_II_RT_mat"/>
    <property type="match status" value="1"/>
</dbReference>
<dbReference type="RefSeq" id="WP_188725340.1">
    <property type="nucleotide sequence ID" value="NZ_BMJD01000022.1"/>
</dbReference>
<proteinExistence type="predicted"/>
<dbReference type="EMBL" id="BMJD01000022">
    <property type="protein sequence ID" value="GGB47944.1"/>
    <property type="molecule type" value="Genomic_DNA"/>
</dbReference>
<keyword evidence="2" id="KW-0548">Nucleotidyltransferase</keyword>
<dbReference type="CDD" id="cd00085">
    <property type="entry name" value="HNHc"/>
    <property type="match status" value="1"/>
</dbReference>
<evidence type="ECO:0000259" key="1">
    <source>
        <dbReference type="PROSITE" id="PS50878"/>
    </source>
</evidence>
<evidence type="ECO:0000313" key="2">
    <source>
        <dbReference type="EMBL" id="GGB47944.1"/>
    </source>
</evidence>
<dbReference type="CDD" id="cd01651">
    <property type="entry name" value="RT_G2_intron"/>
    <property type="match status" value="1"/>
</dbReference>
<dbReference type="Pfam" id="PF01844">
    <property type="entry name" value="HNH"/>
    <property type="match status" value="1"/>
</dbReference>
<accession>A0A9W5X6F0</accession>
<dbReference type="SUPFAM" id="SSF56672">
    <property type="entry name" value="DNA/RNA polymerases"/>
    <property type="match status" value="1"/>
</dbReference>
<organism evidence="2 3">
    <name type="scientific">Lentibacillus populi</name>
    <dbReference type="NCBI Taxonomy" id="1827502"/>
    <lineage>
        <taxon>Bacteria</taxon>
        <taxon>Bacillati</taxon>
        <taxon>Bacillota</taxon>
        <taxon>Bacilli</taxon>
        <taxon>Bacillales</taxon>
        <taxon>Bacillaceae</taxon>
        <taxon>Lentibacillus</taxon>
    </lineage>
</organism>
<protein>
    <submittedName>
        <fullName evidence="2">Group II intron reverse transcriptase/maturase</fullName>
    </submittedName>
</protein>
<keyword evidence="3" id="KW-1185">Reference proteome</keyword>
<reference evidence="2" key="1">
    <citation type="journal article" date="2014" name="Int. J. Syst. Evol. Microbiol.">
        <title>Complete genome sequence of Corynebacterium casei LMG S-19264T (=DSM 44701T), isolated from a smear-ripened cheese.</title>
        <authorList>
            <consortium name="US DOE Joint Genome Institute (JGI-PGF)"/>
            <person name="Walter F."/>
            <person name="Albersmeier A."/>
            <person name="Kalinowski J."/>
            <person name="Ruckert C."/>
        </authorList>
    </citation>
    <scope>NUCLEOTIDE SEQUENCE</scope>
    <source>
        <strain evidence="2">CGMCC 1.15454</strain>
    </source>
</reference>
<keyword evidence="2" id="KW-0695">RNA-directed DNA polymerase</keyword>
<evidence type="ECO:0000313" key="3">
    <source>
        <dbReference type="Proteomes" id="UP000621492"/>
    </source>
</evidence>
<dbReference type="AlphaFoldDB" id="A0A9W5X6F0"/>
<dbReference type="PANTHER" id="PTHR34047">
    <property type="entry name" value="NUCLEAR INTRON MATURASE 1, MITOCHONDRIAL-RELATED"/>
    <property type="match status" value="1"/>
</dbReference>
<reference evidence="2" key="2">
    <citation type="submission" date="2020-09" db="EMBL/GenBank/DDBJ databases">
        <authorList>
            <person name="Sun Q."/>
            <person name="Zhou Y."/>
        </authorList>
    </citation>
    <scope>NUCLEOTIDE SEQUENCE</scope>
    <source>
        <strain evidence="2">CGMCC 1.15454</strain>
    </source>
</reference>
<comment type="caution">
    <text evidence="2">The sequence shown here is derived from an EMBL/GenBank/DDBJ whole genome shotgun (WGS) entry which is preliminary data.</text>
</comment>
<gene>
    <name evidence="2" type="ORF">GCM10011409_26820</name>
</gene>
<dbReference type="PROSITE" id="PS50878">
    <property type="entry name" value="RT_POL"/>
    <property type="match status" value="1"/>
</dbReference>
<dbReference type="Proteomes" id="UP000621492">
    <property type="component" value="Unassembled WGS sequence"/>
</dbReference>
<dbReference type="PANTHER" id="PTHR34047:SF8">
    <property type="entry name" value="PROTEIN YKFC"/>
    <property type="match status" value="1"/>
</dbReference>
<dbReference type="Gene3D" id="1.10.30.50">
    <property type="match status" value="1"/>
</dbReference>